<sequence>MEYNESTSKYKCIACNKHQINNVKRRVIEHYRTKNHKENIASKISNNFYLNIFYLIL</sequence>
<keyword evidence="2" id="KW-1185">Reference proteome</keyword>
<evidence type="ECO:0000313" key="1">
    <source>
        <dbReference type="EMBL" id="KAF7633175.1"/>
    </source>
</evidence>
<reference evidence="1" key="1">
    <citation type="journal article" date="2020" name="Ecol. Evol.">
        <title>Genome structure and content of the rice root-knot nematode (Meloidogyne graminicola).</title>
        <authorList>
            <person name="Phan N.T."/>
            <person name="Danchin E.G.J."/>
            <person name="Klopp C."/>
            <person name="Perfus-Barbeoch L."/>
            <person name="Kozlowski D.K."/>
            <person name="Koutsovoulos G.D."/>
            <person name="Lopez-Roques C."/>
            <person name="Bouchez O."/>
            <person name="Zahm M."/>
            <person name="Besnard G."/>
            <person name="Bellafiore S."/>
        </authorList>
    </citation>
    <scope>NUCLEOTIDE SEQUENCE</scope>
    <source>
        <strain evidence="1">VN-18</strain>
    </source>
</reference>
<name>A0A8S9ZIJ5_9BILA</name>
<comment type="caution">
    <text evidence="1">The sequence shown here is derived from an EMBL/GenBank/DDBJ whole genome shotgun (WGS) entry which is preliminary data.</text>
</comment>
<dbReference type="Proteomes" id="UP000605970">
    <property type="component" value="Unassembled WGS sequence"/>
</dbReference>
<gene>
    <name evidence="1" type="ORF">Mgra_00007455</name>
</gene>
<dbReference type="AlphaFoldDB" id="A0A8S9ZIJ5"/>
<dbReference type="EMBL" id="JABEBT010000083">
    <property type="protein sequence ID" value="KAF7633175.1"/>
    <property type="molecule type" value="Genomic_DNA"/>
</dbReference>
<proteinExistence type="predicted"/>
<organism evidence="1 2">
    <name type="scientific">Meloidogyne graminicola</name>
    <dbReference type="NCBI Taxonomy" id="189291"/>
    <lineage>
        <taxon>Eukaryota</taxon>
        <taxon>Metazoa</taxon>
        <taxon>Ecdysozoa</taxon>
        <taxon>Nematoda</taxon>
        <taxon>Chromadorea</taxon>
        <taxon>Rhabditida</taxon>
        <taxon>Tylenchina</taxon>
        <taxon>Tylenchomorpha</taxon>
        <taxon>Tylenchoidea</taxon>
        <taxon>Meloidogynidae</taxon>
        <taxon>Meloidogyninae</taxon>
        <taxon>Meloidogyne</taxon>
    </lineage>
</organism>
<evidence type="ECO:0000313" key="2">
    <source>
        <dbReference type="Proteomes" id="UP000605970"/>
    </source>
</evidence>
<protein>
    <submittedName>
        <fullName evidence="1">Uncharacterized protein</fullName>
    </submittedName>
</protein>
<accession>A0A8S9ZIJ5</accession>